<dbReference type="InterPro" id="IPR005358">
    <property type="entry name" value="Puta_zinc/iron-chelating_dom"/>
</dbReference>
<gene>
    <name evidence="1" type="ORF">P8627_04090</name>
</gene>
<dbReference type="Proteomes" id="UP001243420">
    <property type="component" value="Chromosome"/>
</dbReference>
<organism evidence="1 2">
    <name type="scientific">Jannaschia ovalis</name>
    <dbReference type="NCBI Taxonomy" id="3038773"/>
    <lineage>
        <taxon>Bacteria</taxon>
        <taxon>Pseudomonadati</taxon>
        <taxon>Pseudomonadota</taxon>
        <taxon>Alphaproteobacteria</taxon>
        <taxon>Rhodobacterales</taxon>
        <taxon>Roseobacteraceae</taxon>
        <taxon>Jannaschia</taxon>
    </lineage>
</organism>
<name>A0ABY8LE73_9RHOB</name>
<sequence length="251" mass="25588">MPATPRATRRAARAGPPRDAASLRAALVAARAPGSPAEVTERARAGLLAWLDASTAQPFETLVRALATGAVATQIGRAMLAQTPEPPGLACAAGCAFCCILPGADGATITGAEARALHAALAPQSGPGGTDWHPEACPALDPDTRMCRAYDARPMICRSYVSRDAAACAAIAEGRPMPGPATHPAQITYLTAHALARAALAGVAPTPTYALKTVAARAGASLAEALKTARHAPKSLDAERRRLVRGMGPAR</sequence>
<proteinExistence type="predicted"/>
<protein>
    <submittedName>
        <fullName evidence="1">YkgJ family cysteine cluster protein</fullName>
    </submittedName>
</protein>
<dbReference type="RefSeq" id="WP_279966325.1">
    <property type="nucleotide sequence ID" value="NZ_CP122537.1"/>
</dbReference>
<keyword evidence="2" id="KW-1185">Reference proteome</keyword>
<evidence type="ECO:0000313" key="2">
    <source>
        <dbReference type="Proteomes" id="UP001243420"/>
    </source>
</evidence>
<reference evidence="1 2" key="1">
    <citation type="submission" date="2023-04" db="EMBL/GenBank/DDBJ databases">
        <title>Jannaschia ovalis sp. nov., a marine bacterium isolated from sea tidal flat.</title>
        <authorList>
            <person name="Kwon D.Y."/>
            <person name="Kim J.-J."/>
        </authorList>
    </citation>
    <scope>NUCLEOTIDE SEQUENCE [LARGE SCALE GENOMIC DNA]</scope>
    <source>
        <strain evidence="1 2">GRR-S6-38</strain>
    </source>
</reference>
<dbReference type="Pfam" id="PF03692">
    <property type="entry name" value="CxxCxxCC"/>
    <property type="match status" value="1"/>
</dbReference>
<accession>A0ABY8LE73</accession>
<evidence type="ECO:0000313" key="1">
    <source>
        <dbReference type="EMBL" id="WGH79456.1"/>
    </source>
</evidence>
<dbReference type="EMBL" id="CP122537">
    <property type="protein sequence ID" value="WGH79456.1"/>
    <property type="molecule type" value="Genomic_DNA"/>
</dbReference>